<dbReference type="Pfam" id="PF09391">
    <property type="entry name" value="DUF2000"/>
    <property type="match status" value="1"/>
</dbReference>
<keyword evidence="2" id="KW-1185">Reference proteome</keyword>
<organism evidence="1 2">
    <name type="scientific">Paenibacillus polysaccharolyticus</name>
    <dbReference type="NCBI Taxonomy" id="582692"/>
    <lineage>
        <taxon>Bacteria</taxon>
        <taxon>Bacillati</taxon>
        <taxon>Bacillota</taxon>
        <taxon>Bacilli</taxon>
        <taxon>Bacillales</taxon>
        <taxon>Paenibacillaceae</taxon>
        <taxon>Paenibacillus</taxon>
    </lineage>
</organism>
<reference evidence="2" key="1">
    <citation type="submission" date="2016-10" db="EMBL/GenBank/DDBJ databases">
        <authorList>
            <person name="Varghese N."/>
            <person name="Submissions S."/>
        </authorList>
    </citation>
    <scope>NUCLEOTIDE SEQUENCE [LARGE SCALE GENOMIC DNA]</scope>
    <source>
        <strain evidence="2">BL9</strain>
    </source>
</reference>
<evidence type="ECO:0000313" key="2">
    <source>
        <dbReference type="Proteomes" id="UP000198538"/>
    </source>
</evidence>
<evidence type="ECO:0000313" key="1">
    <source>
        <dbReference type="EMBL" id="SCY59294.1"/>
    </source>
</evidence>
<dbReference type="EMBL" id="FMVM01000006">
    <property type="protein sequence ID" value="SCY59294.1"/>
    <property type="molecule type" value="Genomic_DNA"/>
</dbReference>
<dbReference type="AlphaFoldDB" id="A0A1G5H6E5"/>
<gene>
    <name evidence="1" type="ORF">SAMN05720606_106238</name>
</gene>
<sequence length="151" mass="16454">MGMFYEKTTEGECTRMKRIAIILDKNLEQGAAANVAALLMGQAALNEPELYADQPVRDQSGIQHAGIRYSTVILKAGENQLINLAKTCAENQDGLNHLVFTQTGQSLNNAFEQYASEIASMALEATKVVGVIVWGEDESVRAATKKFSVMK</sequence>
<name>A0A1G5H6E5_9BACL</name>
<accession>A0A1G5H6E5</accession>
<dbReference type="SUPFAM" id="SSF102462">
    <property type="entry name" value="Peptidyl-tRNA hydrolase II"/>
    <property type="match status" value="1"/>
</dbReference>
<dbReference type="Proteomes" id="UP000198538">
    <property type="component" value="Unassembled WGS sequence"/>
</dbReference>
<protein>
    <recommendedName>
        <fullName evidence="3">DUF2000 domain-containing protein</fullName>
    </recommendedName>
</protein>
<proteinExistence type="predicted"/>
<dbReference type="Gene3D" id="3.40.1490.10">
    <property type="entry name" value="Bit1"/>
    <property type="match status" value="1"/>
</dbReference>
<dbReference type="InterPro" id="IPR018988">
    <property type="entry name" value="DUF2000"/>
</dbReference>
<evidence type="ECO:0008006" key="3">
    <source>
        <dbReference type="Google" id="ProtNLM"/>
    </source>
</evidence>
<dbReference type="STRING" id="582692.SAMN05720606_106238"/>
<dbReference type="InterPro" id="IPR023476">
    <property type="entry name" value="Pep_tRNA_hydro_II_dom_sf"/>
</dbReference>